<proteinExistence type="predicted"/>
<feature type="transmembrane region" description="Helical" evidence="1">
    <location>
        <begin position="222"/>
        <end position="242"/>
    </location>
</feature>
<dbReference type="Proteomes" id="UP000751852">
    <property type="component" value="Unassembled WGS sequence"/>
</dbReference>
<feature type="transmembrane region" description="Helical" evidence="1">
    <location>
        <begin position="175"/>
        <end position="192"/>
    </location>
</feature>
<keyword evidence="3" id="KW-1185">Reference proteome</keyword>
<keyword evidence="1" id="KW-0812">Transmembrane</keyword>
<keyword evidence="1" id="KW-1133">Transmembrane helix</keyword>
<feature type="transmembrane region" description="Helical" evidence="1">
    <location>
        <begin position="147"/>
        <end position="168"/>
    </location>
</feature>
<evidence type="ECO:0000313" key="3">
    <source>
        <dbReference type="Proteomes" id="UP000751852"/>
    </source>
</evidence>
<reference evidence="2 3" key="1">
    <citation type="submission" date="2020-04" db="EMBL/GenBank/DDBJ databases">
        <title>Staphylococcus species from domestic dog.</title>
        <authorList>
            <person name="Paterson G.K."/>
        </authorList>
    </citation>
    <scope>NUCLEOTIDE SEQUENCE [LARGE SCALE GENOMIC DNA]</scope>
    <source>
        <strain evidence="2 3">H16/1A</strain>
    </source>
</reference>
<sequence>MLKLEMLSWIRSKKYLIILFIFIFSGFSSPLIAYYSNDIISSFSGNESTKIIAMDPKWQDLISSYFKNASQLVMFICAYIIADKCRMGKDKSIQLYYKTRAKNSSKIFIPKYFTSIFILAISGIIGGACVLYVTWVFFDSDIDFKKVIVALIVQLIGVLIFSTISATISFWINSAFISALIVEATILLAIFFDSIEKFKDWSPTSLLKPNDILFNKINYELLLQHVGLGILISLVCIVTVYFKPLKVKTKRKE</sequence>
<comment type="caution">
    <text evidence="2">The sequence shown here is derived from an EMBL/GenBank/DDBJ whole genome shotgun (WGS) entry which is preliminary data.</text>
</comment>
<protein>
    <recommendedName>
        <fullName evidence="4">ABC transporter permease</fullName>
    </recommendedName>
</protein>
<evidence type="ECO:0008006" key="4">
    <source>
        <dbReference type="Google" id="ProtNLM"/>
    </source>
</evidence>
<gene>
    <name evidence="2" type="ORF">HHH54_02125</name>
</gene>
<evidence type="ECO:0000256" key="1">
    <source>
        <dbReference type="SAM" id="Phobius"/>
    </source>
</evidence>
<name>A0ABS0T6N0_9STAP</name>
<feature type="transmembrane region" description="Helical" evidence="1">
    <location>
        <begin position="15"/>
        <end position="35"/>
    </location>
</feature>
<organism evidence="2 3">
    <name type="scientific">Staphylococcus canis</name>
    <dbReference type="NCBI Taxonomy" id="2724942"/>
    <lineage>
        <taxon>Bacteria</taxon>
        <taxon>Bacillati</taxon>
        <taxon>Bacillota</taxon>
        <taxon>Bacilli</taxon>
        <taxon>Bacillales</taxon>
        <taxon>Staphylococcaceae</taxon>
        <taxon>Staphylococcus</taxon>
    </lineage>
</organism>
<accession>A0ABS0T6N0</accession>
<dbReference type="RefSeq" id="WP_198617188.1">
    <property type="nucleotide sequence ID" value="NZ_JABANU010000004.1"/>
</dbReference>
<evidence type="ECO:0000313" key="2">
    <source>
        <dbReference type="EMBL" id="MBI5974394.1"/>
    </source>
</evidence>
<feature type="transmembrane region" description="Helical" evidence="1">
    <location>
        <begin position="112"/>
        <end position="135"/>
    </location>
</feature>
<keyword evidence="1" id="KW-0472">Membrane</keyword>
<dbReference type="EMBL" id="JABANU010000004">
    <property type="protein sequence ID" value="MBI5974394.1"/>
    <property type="molecule type" value="Genomic_DNA"/>
</dbReference>